<dbReference type="Proteomes" id="UP000017396">
    <property type="component" value="Chromosome"/>
</dbReference>
<keyword evidence="2" id="KW-1185">Reference proteome</keyword>
<dbReference type="AlphaFoldDB" id="U5QNT3"/>
<name>U5QNT3_GLOK1</name>
<dbReference type="HOGENOM" id="CLU_3310451_0_0_3"/>
<evidence type="ECO:0000313" key="1">
    <source>
        <dbReference type="EMBL" id="AGY60596.1"/>
    </source>
</evidence>
<proteinExistence type="predicted"/>
<evidence type="ECO:0000313" key="2">
    <source>
        <dbReference type="Proteomes" id="UP000017396"/>
    </source>
</evidence>
<sequence>MVIEKPAGLSYRPTPRDEYTKERLFAGETVDGLYDKLQP</sequence>
<dbReference type="KEGG" id="glj:GKIL_4350"/>
<gene>
    <name evidence="1" type="ORF">GKIL_4350</name>
</gene>
<dbReference type="EMBL" id="CP003587">
    <property type="protein sequence ID" value="AGY60596.1"/>
    <property type="molecule type" value="Genomic_DNA"/>
</dbReference>
<protein>
    <submittedName>
        <fullName evidence="1">Uncharacterized protein</fullName>
    </submittedName>
</protein>
<organism evidence="1 2">
    <name type="scientific">Gloeobacter kilaueensis (strain ATCC BAA-2537 / CCAP 1431/1 / ULC 316 / JS1)</name>
    <dbReference type="NCBI Taxonomy" id="1183438"/>
    <lineage>
        <taxon>Bacteria</taxon>
        <taxon>Bacillati</taxon>
        <taxon>Cyanobacteriota</taxon>
        <taxon>Cyanophyceae</taxon>
        <taxon>Gloeobacterales</taxon>
        <taxon>Gloeobacteraceae</taxon>
        <taxon>Gloeobacter</taxon>
    </lineage>
</organism>
<reference evidence="1 2" key="1">
    <citation type="journal article" date="2013" name="PLoS ONE">
        <title>Cultivation and Complete Genome Sequencing of Gloeobacter kilaueensis sp. nov., from a Lava Cave in Kilauea Caldera, Hawai'i.</title>
        <authorList>
            <person name="Saw J.H."/>
            <person name="Schatz M."/>
            <person name="Brown M.V."/>
            <person name="Kunkel D.D."/>
            <person name="Foster J.S."/>
            <person name="Shick H."/>
            <person name="Christensen S."/>
            <person name="Hou S."/>
            <person name="Wan X."/>
            <person name="Donachie S.P."/>
        </authorList>
    </citation>
    <scope>NUCLEOTIDE SEQUENCE [LARGE SCALE GENOMIC DNA]</scope>
    <source>
        <strain evidence="2">JS</strain>
    </source>
</reference>
<accession>U5QNT3</accession>
<dbReference type="STRING" id="1183438.GKIL_4350"/>